<feature type="region of interest" description="Disordered" evidence="1">
    <location>
        <begin position="300"/>
        <end position="411"/>
    </location>
</feature>
<keyword evidence="3" id="KW-1185">Reference proteome</keyword>
<dbReference type="Proteomes" id="UP001218188">
    <property type="component" value="Unassembled WGS sequence"/>
</dbReference>
<name>A0AAD6XEH7_9AGAR</name>
<gene>
    <name evidence="2" type="ORF">C8F04DRAFT_1248770</name>
</gene>
<evidence type="ECO:0000256" key="1">
    <source>
        <dbReference type="SAM" id="MobiDB-lite"/>
    </source>
</evidence>
<feature type="compositionally biased region" description="Basic residues" evidence="1">
    <location>
        <begin position="300"/>
        <end position="311"/>
    </location>
</feature>
<sequence>MSNHTGMVYPSRPLSADNDGSFACALPLYTHSAFKTVDIHETDGRSHWIYLKHPTDSAAFTDLSSLKYYLANLDDPDFTIDDLNDAEKVVKFKKILELAHAHYEFCVTRHRHRTTHVEKWNAIQTVPEQALHRLVFQDPSRQDERLQLSREHCRMGKLFPCDYYTEASPAPASKFKPMLTYHAPPPVDNARLPRADPLFQTLLTYKAALGASAASSSAPIATSSTYSGPAASTASTSAVRATSSPPVDGPWFLLSDGQLELDPVEAERLARNGPDGTRLTMQLADNLAHAQKLRLQAINKARKAKPHKPRARVGNVQLDGGDPFQACGPIASSSSAPAASSSRATNGPITSSSSAPAARATNASFSASAATSSSAPPKASSSAPAASSSAVPATSFYSAPKPSTSSSVHAG</sequence>
<evidence type="ECO:0000313" key="2">
    <source>
        <dbReference type="EMBL" id="KAJ7045350.1"/>
    </source>
</evidence>
<accession>A0AAD6XEH7</accession>
<reference evidence="2" key="1">
    <citation type="submission" date="2023-03" db="EMBL/GenBank/DDBJ databases">
        <title>Massive genome expansion in bonnet fungi (Mycena s.s.) driven by repeated elements and novel gene families across ecological guilds.</title>
        <authorList>
            <consortium name="Lawrence Berkeley National Laboratory"/>
            <person name="Harder C.B."/>
            <person name="Miyauchi S."/>
            <person name="Viragh M."/>
            <person name="Kuo A."/>
            <person name="Thoen E."/>
            <person name="Andreopoulos B."/>
            <person name="Lu D."/>
            <person name="Skrede I."/>
            <person name="Drula E."/>
            <person name="Henrissat B."/>
            <person name="Morin E."/>
            <person name="Kohler A."/>
            <person name="Barry K."/>
            <person name="LaButti K."/>
            <person name="Morin E."/>
            <person name="Salamov A."/>
            <person name="Lipzen A."/>
            <person name="Mereny Z."/>
            <person name="Hegedus B."/>
            <person name="Baldrian P."/>
            <person name="Stursova M."/>
            <person name="Weitz H."/>
            <person name="Taylor A."/>
            <person name="Grigoriev I.V."/>
            <person name="Nagy L.G."/>
            <person name="Martin F."/>
            <person name="Kauserud H."/>
        </authorList>
    </citation>
    <scope>NUCLEOTIDE SEQUENCE</scope>
    <source>
        <strain evidence="2">CBHHK200</strain>
    </source>
</reference>
<comment type="caution">
    <text evidence="2">The sequence shown here is derived from an EMBL/GenBank/DDBJ whole genome shotgun (WGS) entry which is preliminary data.</text>
</comment>
<proteinExistence type="predicted"/>
<dbReference type="EMBL" id="JARJCM010000004">
    <property type="protein sequence ID" value="KAJ7045350.1"/>
    <property type="molecule type" value="Genomic_DNA"/>
</dbReference>
<protein>
    <submittedName>
        <fullName evidence="2">Uncharacterized protein</fullName>
    </submittedName>
</protein>
<feature type="compositionally biased region" description="Polar residues" evidence="1">
    <location>
        <begin position="401"/>
        <end position="411"/>
    </location>
</feature>
<evidence type="ECO:0000313" key="3">
    <source>
        <dbReference type="Proteomes" id="UP001218188"/>
    </source>
</evidence>
<dbReference type="AlphaFoldDB" id="A0AAD6XEH7"/>
<organism evidence="2 3">
    <name type="scientific">Mycena alexandri</name>
    <dbReference type="NCBI Taxonomy" id="1745969"/>
    <lineage>
        <taxon>Eukaryota</taxon>
        <taxon>Fungi</taxon>
        <taxon>Dikarya</taxon>
        <taxon>Basidiomycota</taxon>
        <taxon>Agaricomycotina</taxon>
        <taxon>Agaricomycetes</taxon>
        <taxon>Agaricomycetidae</taxon>
        <taxon>Agaricales</taxon>
        <taxon>Marasmiineae</taxon>
        <taxon>Mycenaceae</taxon>
        <taxon>Mycena</taxon>
    </lineage>
</organism>
<feature type="compositionally biased region" description="Low complexity" evidence="1">
    <location>
        <begin position="331"/>
        <end position="395"/>
    </location>
</feature>